<organism evidence="1 2">
    <name type="scientific">Kineosporia corallincola</name>
    <dbReference type="NCBI Taxonomy" id="2835133"/>
    <lineage>
        <taxon>Bacteria</taxon>
        <taxon>Bacillati</taxon>
        <taxon>Actinomycetota</taxon>
        <taxon>Actinomycetes</taxon>
        <taxon>Kineosporiales</taxon>
        <taxon>Kineosporiaceae</taxon>
        <taxon>Kineosporia</taxon>
    </lineage>
</organism>
<comment type="caution">
    <text evidence="1">The sequence shown here is derived from an EMBL/GenBank/DDBJ whole genome shotgun (WGS) entry which is preliminary data.</text>
</comment>
<gene>
    <name evidence="1" type="ORF">KIH74_09650</name>
</gene>
<dbReference type="Proteomes" id="UP001197247">
    <property type="component" value="Unassembled WGS sequence"/>
</dbReference>
<proteinExistence type="predicted"/>
<name>A0ABS5TGH4_9ACTN</name>
<dbReference type="EMBL" id="JAHBAY010000003">
    <property type="protein sequence ID" value="MBT0769183.1"/>
    <property type="molecule type" value="Genomic_DNA"/>
</dbReference>
<accession>A0ABS5TGH4</accession>
<protein>
    <submittedName>
        <fullName evidence="1">DUF3000 domain-containing protein</fullName>
    </submittedName>
</protein>
<dbReference type="Pfam" id="PF11452">
    <property type="entry name" value="DUF3000"/>
    <property type="match status" value="1"/>
</dbReference>
<evidence type="ECO:0000313" key="2">
    <source>
        <dbReference type="Proteomes" id="UP001197247"/>
    </source>
</evidence>
<dbReference type="InterPro" id="IPR021555">
    <property type="entry name" value="DUF3000"/>
</dbReference>
<reference evidence="1 2" key="1">
    <citation type="submission" date="2021-05" db="EMBL/GenBank/DDBJ databases">
        <title>Kineosporia and Streptomyces sp. nov. two new marine actinobacteria isolated from Coral.</title>
        <authorList>
            <person name="Buangrab K."/>
            <person name="Sutthacheep M."/>
            <person name="Yeemin T."/>
            <person name="Harunari E."/>
            <person name="Igarashi Y."/>
            <person name="Kanchanasin P."/>
            <person name="Tanasupawat S."/>
            <person name="Phongsopitanun W."/>
        </authorList>
    </citation>
    <scope>NUCLEOTIDE SEQUENCE [LARGE SCALE GENOMIC DNA]</scope>
    <source>
        <strain evidence="1 2">J2-2</strain>
    </source>
</reference>
<evidence type="ECO:0000313" key="1">
    <source>
        <dbReference type="EMBL" id="MBT0769183.1"/>
    </source>
</evidence>
<sequence>MAAMRMSDDAPEDFLDVVSRLRGARLRPEVTLEEVPAPQRIAPFALALSADVVTEDDEELATGRFVLLHDPSAPEPWEGTYRVVSFIRAALESDLATDPLMGQVGWAWLQESLSAAGAEHRASGGTITRVVSESFGALAGQTPTVDIELRASWTPVNDAVIHLTAWSELLCTVGGLPPVAPGVTALPRRRR</sequence>
<keyword evidence="2" id="KW-1185">Reference proteome</keyword>